<reference evidence="4 5" key="1">
    <citation type="submission" date="2018-02" db="EMBL/GenBank/DDBJ databases">
        <title>The genomes of Aspergillus section Nigri reveals drivers in fungal speciation.</title>
        <authorList>
            <consortium name="DOE Joint Genome Institute"/>
            <person name="Vesth T.C."/>
            <person name="Nybo J."/>
            <person name="Theobald S."/>
            <person name="Brandl J."/>
            <person name="Frisvad J.C."/>
            <person name="Nielsen K.F."/>
            <person name="Lyhne E.K."/>
            <person name="Kogle M.E."/>
            <person name="Kuo A."/>
            <person name="Riley R."/>
            <person name="Clum A."/>
            <person name="Nolan M."/>
            <person name="Lipzen A."/>
            <person name="Salamov A."/>
            <person name="Henrissat B."/>
            <person name="Wiebenga A."/>
            <person name="De vries R.P."/>
            <person name="Grigoriev I.V."/>
            <person name="Mortensen U.H."/>
            <person name="Andersen M.R."/>
            <person name="Baker S.E."/>
        </authorList>
    </citation>
    <scope>NUCLEOTIDE SEQUENCE [LARGE SCALE GENOMIC DNA]</scope>
    <source>
        <strain evidence="4 5">CBS 101889</strain>
    </source>
</reference>
<dbReference type="SMART" id="SM00248">
    <property type="entry name" value="ANK"/>
    <property type="match status" value="2"/>
</dbReference>
<evidence type="ECO:0000313" key="5">
    <source>
        <dbReference type="Proteomes" id="UP000248961"/>
    </source>
</evidence>
<dbReference type="PANTHER" id="PTHR24171">
    <property type="entry name" value="ANKYRIN REPEAT DOMAIN-CONTAINING PROTEIN 39-RELATED"/>
    <property type="match status" value="1"/>
</dbReference>
<feature type="repeat" description="ANK" evidence="3">
    <location>
        <begin position="31"/>
        <end position="63"/>
    </location>
</feature>
<evidence type="ECO:0000256" key="2">
    <source>
        <dbReference type="ARBA" id="ARBA00023043"/>
    </source>
</evidence>
<dbReference type="EMBL" id="KZ824267">
    <property type="protein sequence ID" value="RAL17248.1"/>
    <property type="molecule type" value="Genomic_DNA"/>
</dbReference>
<sequence>TLVHHFAGAGNLWLLDVLLRRGADVNAKNEDRVAPLHLAAYQGHLDVVQALPDFGADINAVDRYTVLHLASWQGYIPIVEYLLAHRADPLRKTSTGDTALNL</sequence>
<feature type="non-terminal residue" evidence="4">
    <location>
        <position position="102"/>
    </location>
</feature>
<dbReference type="GeneID" id="37195509"/>
<organism evidence="4 5">
    <name type="scientific">Aspergillus homomorphus (strain CBS 101889)</name>
    <dbReference type="NCBI Taxonomy" id="1450537"/>
    <lineage>
        <taxon>Eukaryota</taxon>
        <taxon>Fungi</taxon>
        <taxon>Dikarya</taxon>
        <taxon>Ascomycota</taxon>
        <taxon>Pezizomycotina</taxon>
        <taxon>Eurotiomycetes</taxon>
        <taxon>Eurotiomycetidae</taxon>
        <taxon>Eurotiales</taxon>
        <taxon>Aspergillaceae</taxon>
        <taxon>Aspergillus</taxon>
        <taxon>Aspergillus subgen. Circumdati</taxon>
    </lineage>
</organism>
<keyword evidence="1" id="KW-0677">Repeat</keyword>
<evidence type="ECO:0000313" key="4">
    <source>
        <dbReference type="EMBL" id="RAL17248.1"/>
    </source>
</evidence>
<keyword evidence="5" id="KW-1185">Reference proteome</keyword>
<dbReference type="Proteomes" id="UP000248961">
    <property type="component" value="Unassembled WGS sequence"/>
</dbReference>
<keyword evidence="2 3" id="KW-0040">ANK repeat</keyword>
<proteinExistence type="predicted"/>
<dbReference type="STRING" id="1450537.A0A395IDM5"/>
<evidence type="ECO:0000256" key="3">
    <source>
        <dbReference type="PROSITE-ProRule" id="PRU00023"/>
    </source>
</evidence>
<dbReference type="Pfam" id="PF12796">
    <property type="entry name" value="Ank_2"/>
    <property type="match status" value="1"/>
</dbReference>
<evidence type="ECO:0000256" key="1">
    <source>
        <dbReference type="ARBA" id="ARBA00022737"/>
    </source>
</evidence>
<dbReference type="AlphaFoldDB" id="A0A395IDM5"/>
<name>A0A395IDM5_ASPHC</name>
<feature type="repeat" description="ANK" evidence="3">
    <location>
        <begin position="62"/>
        <end position="94"/>
    </location>
</feature>
<dbReference type="InterPro" id="IPR002110">
    <property type="entry name" value="Ankyrin_rpt"/>
</dbReference>
<dbReference type="PROSITE" id="PS50297">
    <property type="entry name" value="ANK_REP_REGION"/>
    <property type="match status" value="3"/>
</dbReference>
<dbReference type="PROSITE" id="PS50088">
    <property type="entry name" value="ANK_REPEAT"/>
    <property type="match status" value="3"/>
</dbReference>
<feature type="repeat" description="ANK" evidence="3">
    <location>
        <begin position="1"/>
        <end position="30"/>
    </location>
</feature>
<dbReference type="InterPro" id="IPR036770">
    <property type="entry name" value="Ankyrin_rpt-contain_sf"/>
</dbReference>
<dbReference type="Gene3D" id="1.25.40.20">
    <property type="entry name" value="Ankyrin repeat-containing domain"/>
    <property type="match status" value="2"/>
</dbReference>
<feature type="non-terminal residue" evidence="4">
    <location>
        <position position="1"/>
    </location>
</feature>
<accession>A0A395IDM5</accession>
<dbReference type="VEuPathDB" id="FungiDB:BO97DRAFT_310797"/>
<gene>
    <name evidence="4" type="ORF">BO97DRAFT_310797</name>
</gene>
<dbReference type="RefSeq" id="XP_025556402.1">
    <property type="nucleotide sequence ID" value="XM_025691220.1"/>
</dbReference>
<dbReference type="PANTHER" id="PTHR24171:SF9">
    <property type="entry name" value="ANKYRIN REPEAT DOMAIN-CONTAINING PROTEIN 39"/>
    <property type="match status" value="1"/>
</dbReference>
<protein>
    <submittedName>
        <fullName evidence="4">Ankyrin</fullName>
    </submittedName>
</protein>
<dbReference type="SUPFAM" id="SSF48403">
    <property type="entry name" value="Ankyrin repeat"/>
    <property type="match status" value="1"/>
</dbReference>
<dbReference type="OrthoDB" id="366390at2759"/>